<keyword evidence="4" id="KW-0804">Transcription</keyword>
<dbReference type="InterPro" id="IPR036388">
    <property type="entry name" value="WH-like_DNA-bd_sf"/>
</dbReference>
<dbReference type="Pfam" id="PF04542">
    <property type="entry name" value="Sigma70_r2"/>
    <property type="match status" value="1"/>
</dbReference>
<dbReference type="RefSeq" id="WP_092542398.1">
    <property type="nucleotide sequence ID" value="NZ_FOKV01000004.1"/>
</dbReference>
<dbReference type="GO" id="GO:0003677">
    <property type="term" value="F:DNA binding"/>
    <property type="evidence" value="ECO:0007669"/>
    <property type="project" value="InterPro"/>
</dbReference>
<dbReference type="InterPro" id="IPR007627">
    <property type="entry name" value="RNA_pol_sigma70_r2"/>
</dbReference>
<dbReference type="InterPro" id="IPR013325">
    <property type="entry name" value="RNA_pol_sigma_r2"/>
</dbReference>
<sequence>MKKDLLLLRNIKDGDQNSFKLFFKETYPALFGYVNSHARNRVLAEDITQQSYIKFWENRNKIDLENSPKSYLYTIAYNTFLDSKRKEQKERNYMDQLHRSAIEEEASDKEKLEQKLERLQTVIDTLPDKCRKILLMNKIDGLKYREIAEKLDISVKTVESQMRIAFQKVRESFKNEEVILWCLFGNFLGKN</sequence>
<dbReference type="AlphaFoldDB" id="A0A1I1IXA4"/>
<dbReference type="InterPro" id="IPR014327">
    <property type="entry name" value="RNA_pol_sigma70_bacteroid"/>
</dbReference>
<feature type="coiled-coil region" evidence="5">
    <location>
        <begin position="99"/>
        <end position="129"/>
    </location>
</feature>
<keyword evidence="2" id="KW-0805">Transcription regulation</keyword>
<dbReference type="Pfam" id="PF08281">
    <property type="entry name" value="Sigma70_r4_2"/>
    <property type="match status" value="1"/>
</dbReference>
<evidence type="ECO:0000313" key="9">
    <source>
        <dbReference type="Proteomes" id="UP000199438"/>
    </source>
</evidence>
<dbReference type="SUPFAM" id="SSF88659">
    <property type="entry name" value="Sigma3 and sigma4 domains of RNA polymerase sigma factors"/>
    <property type="match status" value="1"/>
</dbReference>
<dbReference type="GO" id="GO:0016987">
    <property type="term" value="F:sigma factor activity"/>
    <property type="evidence" value="ECO:0007669"/>
    <property type="project" value="UniProtKB-KW"/>
</dbReference>
<dbReference type="NCBIfam" id="TIGR02985">
    <property type="entry name" value="Sig70_bacteroi1"/>
    <property type="match status" value="1"/>
</dbReference>
<dbReference type="NCBIfam" id="TIGR02937">
    <property type="entry name" value="sigma70-ECF"/>
    <property type="match status" value="1"/>
</dbReference>
<keyword evidence="9" id="KW-1185">Reference proteome</keyword>
<reference evidence="9" key="1">
    <citation type="submission" date="2016-10" db="EMBL/GenBank/DDBJ databases">
        <authorList>
            <person name="Varghese N."/>
            <person name="Submissions S."/>
        </authorList>
    </citation>
    <scope>NUCLEOTIDE SEQUENCE [LARGE SCALE GENOMIC DNA]</scope>
    <source>
        <strain evidence="9">DSM 24499</strain>
    </source>
</reference>
<dbReference type="Gene3D" id="1.10.10.10">
    <property type="entry name" value="Winged helix-like DNA-binding domain superfamily/Winged helix DNA-binding domain"/>
    <property type="match status" value="1"/>
</dbReference>
<keyword evidence="3" id="KW-0731">Sigma factor</keyword>
<evidence type="ECO:0000313" key="8">
    <source>
        <dbReference type="EMBL" id="SFC38323.1"/>
    </source>
</evidence>
<dbReference type="InterPro" id="IPR039425">
    <property type="entry name" value="RNA_pol_sigma-70-like"/>
</dbReference>
<proteinExistence type="inferred from homology"/>
<dbReference type="Proteomes" id="UP000199438">
    <property type="component" value="Unassembled WGS sequence"/>
</dbReference>
<name>A0A1I1IXA4_9FLAO</name>
<evidence type="ECO:0000256" key="2">
    <source>
        <dbReference type="ARBA" id="ARBA00023015"/>
    </source>
</evidence>
<dbReference type="InterPro" id="IPR013249">
    <property type="entry name" value="RNA_pol_sigma70_r4_t2"/>
</dbReference>
<organism evidence="8 9">
    <name type="scientific">Zunongwangia mangrovi</name>
    <dbReference type="NCBI Taxonomy" id="1334022"/>
    <lineage>
        <taxon>Bacteria</taxon>
        <taxon>Pseudomonadati</taxon>
        <taxon>Bacteroidota</taxon>
        <taxon>Flavobacteriia</taxon>
        <taxon>Flavobacteriales</taxon>
        <taxon>Flavobacteriaceae</taxon>
        <taxon>Zunongwangia</taxon>
    </lineage>
</organism>
<dbReference type="EMBL" id="FOKV01000004">
    <property type="protein sequence ID" value="SFC38323.1"/>
    <property type="molecule type" value="Genomic_DNA"/>
</dbReference>
<protein>
    <submittedName>
        <fullName evidence="8">RNA polymerase sigma-70 factor, ECF subfamily</fullName>
    </submittedName>
</protein>
<dbReference type="PANTHER" id="PTHR43133:SF46">
    <property type="entry name" value="RNA POLYMERASE SIGMA-70 FACTOR ECF SUBFAMILY"/>
    <property type="match status" value="1"/>
</dbReference>
<gene>
    <name evidence="8" type="ORF">SAMN04487907_10422</name>
</gene>
<dbReference type="STRING" id="1334022.SAMN04487907_10422"/>
<dbReference type="SUPFAM" id="SSF88946">
    <property type="entry name" value="Sigma2 domain of RNA polymerase sigma factors"/>
    <property type="match status" value="1"/>
</dbReference>
<dbReference type="PANTHER" id="PTHR43133">
    <property type="entry name" value="RNA POLYMERASE ECF-TYPE SIGMA FACTO"/>
    <property type="match status" value="1"/>
</dbReference>
<keyword evidence="5" id="KW-0175">Coiled coil</keyword>
<dbReference type="InterPro" id="IPR014284">
    <property type="entry name" value="RNA_pol_sigma-70_dom"/>
</dbReference>
<dbReference type="Gene3D" id="1.10.1740.10">
    <property type="match status" value="1"/>
</dbReference>
<evidence type="ECO:0000259" key="6">
    <source>
        <dbReference type="Pfam" id="PF04542"/>
    </source>
</evidence>
<evidence type="ECO:0000256" key="5">
    <source>
        <dbReference type="SAM" id="Coils"/>
    </source>
</evidence>
<comment type="similarity">
    <text evidence="1">Belongs to the sigma-70 factor family. ECF subfamily.</text>
</comment>
<dbReference type="OrthoDB" id="1100095at2"/>
<accession>A0A1I1IXA4</accession>
<feature type="domain" description="RNA polymerase sigma-70 region 2" evidence="6">
    <location>
        <begin position="23"/>
        <end position="89"/>
    </location>
</feature>
<feature type="domain" description="RNA polymerase sigma factor 70 region 4 type 2" evidence="7">
    <location>
        <begin position="117"/>
        <end position="165"/>
    </location>
</feature>
<dbReference type="InterPro" id="IPR013324">
    <property type="entry name" value="RNA_pol_sigma_r3/r4-like"/>
</dbReference>
<evidence type="ECO:0000256" key="1">
    <source>
        <dbReference type="ARBA" id="ARBA00010641"/>
    </source>
</evidence>
<dbReference type="GO" id="GO:0006352">
    <property type="term" value="P:DNA-templated transcription initiation"/>
    <property type="evidence" value="ECO:0007669"/>
    <property type="project" value="InterPro"/>
</dbReference>
<evidence type="ECO:0000259" key="7">
    <source>
        <dbReference type="Pfam" id="PF08281"/>
    </source>
</evidence>
<dbReference type="CDD" id="cd06171">
    <property type="entry name" value="Sigma70_r4"/>
    <property type="match status" value="1"/>
</dbReference>
<evidence type="ECO:0000256" key="4">
    <source>
        <dbReference type="ARBA" id="ARBA00023163"/>
    </source>
</evidence>
<evidence type="ECO:0000256" key="3">
    <source>
        <dbReference type="ARBA" id="ARBA00023082"/>
    </source>
</evidence>